<dbReference type="OrthoDB" id="4062651at2759"/>
<evidence type="ECO:0000256" key="2">
    <source>
        <dbReference type="ARBA" id="ARBA00022679"/>
    </source>
</evidence>
<dbReference type="GO" id="GO:0006950">
    <property type="term" value="P:response to stress"/>
    <property type="evidence" value="ECO:0007669"/>
    <property type="project" value="UniProtKB-ARBA"/>
</dbReference>
<dbReference type="PRINTS" id="PR00109">
    <property type="entry name" value="TYRKINASE"/>
</dbReference>
<evidence type="ECO:0000256" key="6">
    <source>
        <dbReference type="PROSITE-ProRule" id="PRU10141"/>
    </source>
</evidence>
<evidence type="ECO:0000256" key="7">
    <source>
        <dbReference type="RuleBase" id="RU000304"/>
    </source>
</evidence>
<dbReference type="SUPFAM" id="SSF56112">
    <property type="entry name" value="Protein kinase-like (PK-like)"/>
    <property type="match status" value="1"/>
</dbReference>
<feature type="binding site" evidence="6">
    <location>
        <position position="152"/>
    </location>
    <ligand>
        <name>ATP</name>
        <dbReference type="ChEBI" id="CHEBI:30616"/>
    </ligand>
</feature>
<evidence type="ECO:0000256" key="5">
    <source>
        <dbReference type="ARBA" id="ARBA00022840"/>
    </source>
</evidence>
<sequence>MKLITKYNSNHIRGYESNSLFPQLINRRQILELTSKRFSESLPASTSYSKVSKNKSVRNNEVSQNQLRIIGKSICNGSYQSSSVMDCSNTSFNTTKEPKQTDHYSNLRITYLNSINVHQNLIKYSTSPVIIGHGTYSNVYKGQLFNKEVAVKRFNKSKESSVNKKNLLHEGIMSLQLRHENIIQLLGVICNDKDSFYALIFEYMNLGSLESYILNSHNSISTAFILSITNEVGNALCYMHDRGIVHLDVKSSNILLTNHPCKIRAKLADLGFAQKLVPHNSSKILSIRGTPAWMAPEILVKRKRIYMYPSADIYSFGILLWQLFERKEPYKDLSIGEVYEFKAKNHHPELSSLFTSALKEILLLCWYLDPFSRPSIREILKKMNSCMGSNNEEYNLSLS</sequence>
<evidence type="ECO:0000313" key="9">
    <source>
        <dbReference type="EMBL" id="CDW28917.1"/>
    </source>
</evidence>
<organism evidence="9">
    <name type="scientific">Lepeophtheirus salmonis</name>
    <name type="common">Salmon louse</name>
    <name type="synonym">Caligus salmonis</name>
    <dbReference type="NCBI Taxonomy" id="72036"/>
    <lineage>
        <taxon>Eukaryota</taxon>
        <taxon>Metazoa</taxon>
        <taxon>Ecdysozoa</taxon>
        <taxon>Arthropoda</taxon>
        <taxon>Crustacea</taxon>
        <taxon>Multicrustacea</taxon>
        <taxon>Hexanauplia</taxon>
        <taxon>Copepoda</taxon>
        <taxon>Siphonostomatoida</taxon>
        <taxon>Caligidae</taxon>
        <taxon>Lepeophtheirus</taxon>
    </lineage>
</organism>
<dbReference type="InterPro" id="IPR008271">
    <property type="entry name" value="Ser/Thr_kinase_AS"/>
</dbReference>
<dbReference type="InterPro" id="IPR017441">
    <property type="entry name" value="Protein_kinase_ATP_BS"/>
</dbReference>
<dbReference type="SMART" id="SM00220">
    <property type="entry name" value="S_TKc"/>
    <property type="match status" value="1"/>
</dbReference>
<proteinExistence type="inferred from homology"/>
<accession>A0A0K2TTE0</accession>
<dbReference type="OMA" id="ANDSCHI"/>
<dbReference type="PROSITE" id="PS00107">
    <property type="entry name" value="PROTEIN_KINASE_ATP"/>
    <property type="match status" value="1"/>
</dbReference>
<dbReference type="InterPro" id="IPR011009">
    <property type="entry name" value="Kinase-like_dom_sf"/>
</dbReference>
<dbReference type="PROSITE" id="PS50011">
    <property type="entry name" value="PROTEIN_KINASE_DOM"/>
    <property type="match status" value="1"/>
</dbReference>
<keyword evidence="3 6" id="KW-0547">Nucleotide-binding</keyword>
<evidence type="ECO:0000256" key="3">
    <source>
        <dbReference type="ARBA" id="ARBA00022741"/>
    </source>
</evidence>
<protein>
    <recommendedName>
        <fullName evidence="8">Protein kinase domain-containing protein</fullName>
    </recommendedName>
</protein>
<dbReference type="PANTHER" id="PTHR44329:SF288">
    <property type="entry name" value="MITOGEN-ACTIVATED PROTEIN KINASE KINASE KINASE 20"/>
    <property type="match status" value="1"/>
</dbReference>
<evidence type="ECO:0000259" key="8">
    <source>
        <dbReference type="PROSITE" id="PS50011"/>
    </source>
</evidence>
<dbReference type="AlphaFoldDB" id="A0A0K2TTE0"/>
<keyword evidence="2" id="KW-0808">Transferase</keyword>
<dbReference type="EMBL" id="HACA01011556">
    <property type="protein sequence ID" value="CDW28917.1"/>
    <property type="molecule type" value="Transcribed_RNA"/>
</dbReference>
<evidence type="ECO:0000256" key="4">
    <source>
        <dbReference type="ARBA" id="ARBA00022777"/>
    </source>
</evidence>
<dbReference type="Pfam" id="PF00069">
    <property type="entry name" value="Pkinase"/>
    <property type="match status" value="1"/>
</dbReference>
<dbReference type="InterPro" id="IPR001245">
    <property type="entry name" value="Ser-Thr/Tyr_kinase_cat_dom"/>
</dbReference>
<keyword evidence="1 7" id="KW-0723">Serine/threonine-protein kinase</keyword>
<evidence type="ECO:0000256" key="1">
    <source>
        <dbReference type="ARBA" id="ARBA00022527"/>
    </source>
</evidence>
<feature type="domain" description="Protein kinase" evidence="8">
    <location>
        <begin position="125"/>
        <end position="387"/>
    </location>
</feature>
<reference evidence="9" key="1">
    <citation type="submission" date="2014-05" db="EMBL/GenBank/DDBJ databases">
        <authorList>
            <person name="Chronopoulou M."/>
        </authorList>
    </citation>
    <scope>NUCLEOTIDE SEQUENCE</scope>
    <source>
        <tissue evidence="9">Whole organism</tissue>
    </source>
</reference>
<comment type="similarity">
    <text evidence="7">Belongs to the protein kinase superfamily.</text>
</comment>
<dbReference type="Gene3D" id="3.30.200.20">
    <property type="entry name" value="Phosphorylase Kinase, domain 1"/>
    <property type="match status" value="1"/>
</dbReference>
<dbReference type="PROSITE" id="PS00108">
    <property type="entry name" value="PROTEIN_KINASE_ST"/>
    <property type="match status" value="1"/>
</dbReference>
<dbReference type="GO" id="GO:0004674">
    <property type="term" value="F:protein serine/threonine kinase activity"/>
    <property type="evidence" value="ECO:0007669"/>
    <property type="project" value="UniProtKB-KW"/>
</dbReference>
<keyword evidence="5 6" id="KW-0067">ATP-binding</keyword>
<dbReference type="GO" id="GO:0005524">
    <property type="term" value="F:ATP binding"/>
    <property type="evidence" value="ECO:0007669"/>
    <property type="project" value="UniProtKB-UniRule"/>
</dbReference>
<name>A0A0K2TTE0_LEPSM</name>
<dbReference type="Gene3D" id="1.10.510.10">
    <property type="entry name" value="Transferase(Phosphotransferase) domain 1"/>
    <property type="match status" value="1"/>
</dbReference>
<dbReference type="InterPro" id="IPR000719">
    <property type="entry name" value="Prot_kinase_dom"/>
</dbReference>
<dbReference type="PANTHER" id="PTHR44329">
    <property type="entry name" value="SERINE/THREONINE-PROTEIN KINASE TNNI3K-RELATED"/>
    <property type="match status" value="1"/>
</dbReference>
<dbReference type="InterPro" id="IPR051681">
    <property type="entry name" value="Ser/Thr_Kinases-Pseudokinases"/>
</dbReference>
<keyword evidence="4" id="KW-0418">Kinase</keyword>